<feature type="transmembrane region" description="Helical" evidence="10">
    <location>
        <begin position="20"/>
        <end position="43"/>
    </location>
</feature>
<sequence length="239" mass="24592">MFVALVRNLVEWVPTSVTSVSVLSGPMAILGYLVGSIPFGYLLSRRRLRRQLAGDPSAGTRGPATDPLDMPGVVGAGALAAVATLLVTTVAWDVALAAAPRGDIGAIGTFSNQAVGAWVSVALWTGMAAVVGNIAPVWAGFKGATGLAPSVALVFAHVPVVFVVGAVTFLLSYALTRDTRLSLLLTLPVVVSVEYLAWIADVQTTWGVTNGPELTLWVAVLAGALAARNLRPAPARPTG</sequence>
<evidence type="ECO:0000256" key="4">
    <source>
        <dbReference type="ARBA" id="ARBA00022692"/>
    </source>
</evidence>
<evidence type="ECO:0000256" key="2">
    <source>
        <dbReference type="ARBA" id="ARBA00022516"/>
    </source>
</evidence>
<keyword evidence="6" id="KW-0443">Lipid metabolism</keyword>
<dbReference type="EMBL" id="CADCSY010000018">
    <property type="protein sequence ID" value="CAA9216438.1"/>
    <property type="molecule type" value="Genomic_DNA"/>
</dbReference>
<feature type="transmembrane region" description="Helical" evidence="10">
    <location>
        <begin position="151"/>
        <end position="174"/>
    </location>
</feature>
<dbReference type="InterPro" id="IPR003811">
    <property type="entry name" value="G3P_acylTferase_PlsY"/>
</dbReference>
<evidence type="ECO:0000256" key="6">
    <source>
        <dbReference type="ARBA" id="ARBA00023098"/>
    </source>
</evidence>
<evidence type="ECO:0000256" key="5">
    <source>
        <dbReference type="ARBA" id="ARBA00022989"/>
    </source>
</evidence>
<gene>
    <name evidence="11" type="ORF">AVDCRST_MAG20-396</name>
</gene>
<feature type="transmembrane region" description="Helical" evidence="10">
    <location>
        <begin position="115"/>
        <end position="139"/>
    </location>
</feature>
<dbReference type="GO" id="GO:0043772">
    <property type="term" value="F:acyl-phosphate glycerol-3-phosphate acyltransferase activity"/>
    <property type="evidence" value="ECO:0007669"/>
    <property type="project" value="InterPro"/>
</dbReference>
<keyword evidence="11" id="KW-0012">Acyltransferase</keyword>
<keyword evidence="3 11" id="KW-0808">Transferase</keyword>
<proteinExistence type="predicted"/>
<keyword evidence="5 10" id="KW-1133">Transmembrane helix</keyword>
<keyword evidence="1" id="KW-1003">Cell membrane</keyword>
<keyword evidence="9" id="KW-1208">Phospholipid metabolism</keyword>
<dbReference type="GO" id="GO:0005886">
    <property type="term" value="C:plasma membrane"/>
    <property type="evidence" value="ECO:0007669"/>
    <property type="project" value="InterPro"/>
</dbReference>
<protein>
    <submittedName>
        <fullName evidence="11">Acyl-phosphate:glycerol-3-phosphate O-acyltransferase PlsY (EC)</fullName>
        <ecNumber evidence="11">2.3.1.n3</ecNumber>
    </submittedName>
</protein>
<dbReference type="AlphaFoldDB" id="A0A6J4H868"/>
<name>A0A6J4H868_9ACTN</name>
<evidence type="ECO:0000256" key="8">
    <source>
        <dbReference type="ARBA" id="ARBA00023209"/>
    </source>
</evidence>
<keyword evidence="8" id="KW-0594">Phospholipid biosynthesis</keyword>
<evidence type="ECO:0000256" key="3">
    <source>
        <dbReference type="ARBA" id="ARBA00022679"/>
    </source>
</evidence>
<evidence type="ECO:0000256" key="1">
    <source>
        <dbReference type="ARBA" id="ARBA00022475"/>
    </source>
</evidence>
<dbReference type="GO" id="GO:0008654">
    <property type="term" value="P:phospholipid biosynthetic process"/>
    <property type="evidence" value="ECO:0007669"/>
    <property type="project" value="UniProtKB-KW"/>
</dbReference>
<evidence type="ECO:0000313" key="11">
    <source>
        <dbReference type="EMBL" id="CAA9216438.1"/>
    </source>
</evidence>
<reference evidence="11" key="1">
    <citation type="submission" date="2020-02" db="EMBL/GenBank/DDBJ databases">
        <authorList>
            <person name="Meier V. D."/>
        </authorList>
    </citation>
    <scope>NUCLEOTIDE SEQUENCE</scope>
    <source>
        <strain evidence="11">AVDCRST_MAG20</strain>
    </source>
</reference>
<keyword evidence="2" id="KW-0444">Lipid biosynthesis</keyword>
<accession>A0A6J4H868</accession>
<dbReference type="SMART" id="SM01207">
    <property type="entry name" value="G3P_acyltransf"/>
    <property type="match status" value="1"/>
</dbReference>
<keyword evidence="7 10" id="KW-0472">Membrane</keyword>
<organism evidence="11">
    <name type="scientific">uncultured Acidimicrobiales bacterium</name>
    <dbReference type="NCBI Taxonomy" id="310071"/>
    <lineage>
        <taxon>Bacteria</taxon>
        <taxon>Bacillati</taxon>
        <taxon>Actinomycetota</taxon>
        <taxon>Acidimicrobiia</taxon>
        <taxon>Acidimicrobiales</taxon>
        <taxon>environmental samples</taxon>
    </lineage>
</organism>
<keyword evidence="4 10" id="KW-0812">Transmembrane</keyword>
<evidence type="ECO:0000256" key="7">
    <source>
        <dbReference type="ARBA" id="ARBA00023136"/>
    </source>
</evidence>
<dbReference type="EC" id="2.3.1.n3" evidence="11"/>
<evidence type="ECO:0000256" key="9">
    <source>
        <dbReference type="ARBA" id="ARBA00023264"/>
    </source>
</evidence>
<feature type="transmembrane region" description="Helical" evidence="10">
    <location>
        <begin position="214"/>
        <end position="230"/>
    </location>
</feature>
<evidence type="ECO:0000256" key="10">
    <source>
        <dbReference type="SAM" id="Phobius"/>
    </source>
</evidence>
<dbReference type="Pfam" id="PF02660">
    <property type="entry name" value="G3P_acyltransf"/>
    <property type="match status" value="1"/>
</dbReference>
<feature type="transmembrane region" description="Helical" evidence="10">
    <location>
        <begin position="181"/>
        <end position="199"/>
    </location>
</feature>